<reference evidence="8 9" key="1">
    <citation type="submission" date="2018-11" db="EMBL/GenBank/DDBJ databases">
        <authorList>
            <consortium name="Pathogen Informatics"/>
        </authorList>
    </citation>
    <scope>NUCLEOTIDE SEQUENCE [LARGE SCALE GENOMIC DNA]</scope>
</reference>
<evidence type="ECO:0000313" key="9">
    <source>
        <dbReference type="Proteomes" id="UP000281553"/>
    </source>
</evidence>
<evidence type="ECO:0000256" key="4">
    <source>
        <dbReference type="ARBA" id="ARBA00022989"/>
    </source>
</evidence>
<evidence type="ECO:0000256" key="2">
    <source>
        <dbReference type="ARBA" id="ARBA00009700"/>
    </source>
</evidence>
<organism evidence="8 9">
    <name type="scientific">Dibothriocephalus latus</name>
    <name type="common">Fish tapeworm</name>
    <name type="synonym">Diphyllobothrium latum</name>
    <dbReference type="NCBI Taxonomy" id="60516"/>
    <lineage>
        <taxon>Eukaryota</taxon>
        <taxon>Metazoa</taxon>
        <taxon>Spiralia</taxon>
        <taxon>Lophotrochozoa</taxon>
        <taxon>Platyhelminthes</taxon>
        <taxon>Cestoda</taxon>
        <taxon>Eucestoda</taxon>
        <taxon>Diphyllobothriidea</taxon>
        <taxon>Diphyllobothriidae</taxon>
        <taxon>Dibothriocephalus</taxon>
    </lineage>
</organism>
<dbReference type="Proteomes" id="UP000281553">
    <property type="component" value="Unassembled WGS sequence"/>
</dbReference>
<dbReference type="AlphaFoldDB" id="A0A3P7L6E2"/>
<keyword evidence="5 6" id="KW-0472">Membrane</keyword>
<proteinExistence type="inferred from homology"/>
<keyword evidence="4 6" id="KW-1133">Transmembrane helix</keyword>
<evidence type="ECO:0000256" key="5">
    <source>
        <dbReference type="ARBA" id="ARBA00023136"/>
    </source>
</evidence>
<dbReference type="Pfam" id="PF07851">
    <property type="entry name" value="TMEM120A-B"/>
    <property type="match status" value="1"/>
</dbReference>
<evidence type="ECO:0000256" key="7">
    <source>
        <dbReference type="SAM" id="SignalP"/>
    </source>
</evidence>
<sequence>MSSRLSFLLIFLLGAYAFQLCNAYSLYLIYNEDSCKEWHPFVVGLIMAFVAAGNLFTTLYVVRQKCTRLSPVKRKHLSKKYSMKYVHASDLLSDRSEDVPTRKMH</sequence>
<name>A0A3P7L6E2_DIBLA</name>
<accession>A0A3P7L6E2</accession>
<feature type="signal peptide" evidence="7">
    <location>
        <begin position="1"/>
        <end position="23"/>
    </location>
</feature>
<feature type="chain" id="PRO_5044345444" description="XK-related protein" evidence="7">
    <location>
        <begin position="24"/>
        <end position="105"/>
    </location>
</feature>
<dbReference type="OrthoDB" id="10439221at2759"/>
<dbReference type="GO" id="GO:0016020">
    <property type="term" value="C:membrane"/>
    <property type="evidence" value="ECO:0007669"/>
    <property type="project" value="UniProtKB-SubCell"/>
</dbReference>
<keyword evidence="9" id="KW-1185">Reference proteome</keyword>
<keyword evidence="3 6" id="KW-0812">Transmembrane</keyword>
<evidence type="ECO:0000256" key="1">
    <source>
        <dbReference type="ARBA" id="ARBA00004141"/>
    </source>
</evidence>
<protein>
    <recommendedName>
        <fullName evidence="10">XK-related protein</fullName>
    </recommendedName>
</protein>
<feature type="transmembrane region" description="Helical" evidence="6">
    <location>
        <begin position="41"/>
        <end position="62"/>
    </location>
</feature>
<comment type="subcellular location">
    <subcellularLocation>
        <location evidence="1">Membrane</location>
        <topology evidence="1">Multi-pass membrane protein</topology>
    </subcellularLocation>
</comment>
<evidence type="ECO:0000256" key="3">
    <source>
        <dbReference type="ARBA" id="ARBA00022692"/>
    </source>
</evidence>
<evidence type="ECO:0000256" key="6">
    <source>
        <dbReference type="SAM" id="Phobius"/>
    </source>
</evidence>
<gene>
    <name evidence="8" type="ORF">DILT_LOCUS8856</name>
</gene>
<dbReference type="EMBL" id="UYRU01055380">
    <property type="protein sequence ID" value="VDN13025.1"/>
    <property type="molecule type" value="Genomic_DNA"/>
</dbReference>
<dbReference type="InterPro" id="IPR012926">
    <property type="entry name" value="TMEM120A/B"/>
</dbReference>
<keyword evidence="7" id="KW-0732">Signal</keyword>
<comment type="similarity">
    <text evidence="2">Belongs to the TMEM120 family.</text>
</comment>
<evidence type="ECO:0008006" key="10">
    <source>
        <dbReference type="Google" id="ProtNLM"/>
    </source>
</evidence>
<evidence type="ECO:0000313" key="8">
    <source>
        <dbReference type="EMBL" id="VDN13025.1"/>
    </source>
</evidence>